<dbReference type="GeneID" id="36627115"/>
<evidence type="ECO:0000256" key="6">
    <source>
        <dbReference type="SAM" id="Phobius"/>
    </source>
</evidence>
<feature type="transmembrane region" description="Helical" evidence="6">
    <location>
        <begin position="139"/>
        <end position="158"/>
    </location>
</feature>
<feature type="transmembrane region" description="Helical" evidence="6">
    <location>
        <begin position="443"/>
        <end position="466"/>
    </location>
</feature>
<feature type="transmembrane region" description="Helical" evidence="6">
    <location>
        <begin position="198"/>
        <end position="216"/>
    </location>
</feature>
<reference evidence="8 9" key="1">
    <citation type="submission" date="2016-07" db="EMBL/GenBank/DDBJ databases">
        <title>Multiple horizontal gene transfer events from other fungi enriched the ability of initially mycotrophic Trichoderma (Ascomycota) to feed on dead plant biomass.</title>
        <authorList>
            <consortium name="DOE Joint Genome Institute"/>
            <person name="Aerts A."/>
            <person name="Atanasova L."/>
            <person name="Chenthamara K."/>
            <person name="Zhang J."/>
            <person name="Grujic M."/>
            <person name="Henrissat B."/>
            <person name="Kuo A."/>
            <person name="Salamov A."/>
            <person name="Lipzen A."/>
            <person name="Labutti K."/>
            <person name="Barry K."/>
            <person name="Miao Y."/>
            <person name="Rahimi M.J."/>
            <person name="Shen Q."/>
            <person name="Grigoriev I.V."/>
            <person name="Kubicek C.P."/>
            <person name="Druzhinina I.S."/>
        </authorList>
    </citation>
    <scope>NUCLEOTIDE SEQUENCE [LARGE SCALE GENOMIC DNA]</scope>
    <source>
        <strain evidence="8 9">CBS 226.95</strain>
    </source>
</reference>
<dbReference type="PROSITE" id="PS50850">
    <property type="entry name" value="MFS"/>
    <property type="match status" value="1"/>
</dbReference>
<name>A0A2T4AJX9_TRIHA</name>
<sequence>MPTARDTGAKLPPEQTALLAGHEPLLGDASPGRWTDAGMAPDSREESSRRQTAEGGVALDGSNHEVGFARGVAIGISLFVLIFIHSTNMSGLTMIQGPLAIDLHAPTLAMWFTTSYFISASSLLPVIGRLAAIFSPRAVVLPCVALFALGSLFASQAHSFAAFVAGRIVMGGGGAGIVVMAVVFVIELTDKKTRGVMIGFVNAAFTMGVSVGAAVYGVLHPVVGWRPLFWFQTPLAIIAGIALYLSLPPSMSSPPAQQNGKPIPLSRKLASIDYLGAILLVSSPFHPSTKHKTNTSQTLTIILFLYSLAGDIHPTPLILSLFSLIAFVTTEFRLATNPIIPLSVLSSRGVLLSCLAQLGLITARWSILFYTPVFMLAVRASPPATAGAVLIFTNLGFSLGGLAIGYLHIRRAGSYYAAQLLSLLFSFITITFLAVISHPTTPSLVFIAIVTLNGVATGIALNYALVHILHLSHPSTEYVTTSLLATFRGFGGSFGTSLAGGIFYRVLRDRLVNGFLRLDGTPELGPARRKLVDRLLGSPDLVWYGDDVLAPRERHVAVDGYATAIKGVWQAAAVLALVVIVVQAAAGWTSPREEAEGRLHEDEE</sequence>
<dbReference type="Pfam" id="PF07690">
    <property type="entry name" value="MFS_1"/>
    <property type="match status" value="1"/>
</dbReference>
<keyword evidence="9" id="KW-1185">Reference proteome</keyword>
<organism evidence="8 9">
    <name type="scientific">Trichoderma harzianum CBS 226.95</name>
    <dbReference type="NCBI Taxonomy" id="983964"/>
    <lineage>
        <taxon>Eukaryota</taxon>
        <taxon>Fungi</taxon>
        <taxon>Dikarya</taxon>
        <taxon>Ascomycota</taxon>
        <taxon>Pezizomycotina</taxon>
        <taxon>Sordariomycetes</taxon>
        <taxon>Hypocreomycetidae</taxon>
        <taxon>Hypocreales</taxon>
        <taxon>Hypocreaceae</taxon>
        <taxon>Trichoderma</taxon>
    </lineage>
</organism>
<feature type="compositionally biased region" description="Basic and acidic residues" evidence="5">
    <location>
        <begin position="42"/>
        <end position="52"/>
    </location>
</feature>
<dbReference type="InterPro" id="IPR036259">
    <property type="entry name" value="MFS_trans_sf"/>
</dbReference>
<dbReference type="InterPro" id="IPR020846">
    <property type="entry name" value="MFS_dom"/>
</dbReference>
<dbReference type="Proteomes" id="UP000241690">
    <property type="component" value="Unassembled WGS sequence"/>
</dbReference>
<feature type="transmembrane region" description="Helical" evidence="6">
    <location>
        <begin position="68"/>
        <end position="88"/>
    </location>
</feature>
<evidence type="ECO:0000259" key="7">
    <source>
        <dbReference type="PROSITE" id="PS50850"/>
    </source>
</evidence>
<protein>
    <recommendedName>
        <fullName evidence="7">Major facilitator superfamily (MFS) profile domain-containing protein</fullName>
    </recommendedName>
</protein>
<keyword evidence="2 6" id="KW-0812">Transmembrane</keyword>
<dbReference type="GO" id="GO:0015174">
    <property type="term" value="F:basic amino acid transmembrane transporter activity"/>
    <property type="evidence" value="ECO:0007669"/>
    <property type="project" value="TreeGrafter"/>
</dbReference>
<dbReference type="EMBL" id="KZ679677">
    <property type="protein sequence ID" value="PTB57385.1"/>
    <property type="molecule type" value="Genomic_DNA"/>
</dbReference>
<dbReference type="GO" id="GO:0000329">
    <property type="term" value="C:fungal-type vacuole membrane"/>
    <property type="evidence" value="ECO:0007669"/>
    <property type="project" value="TreeGrafter"/>
</dbReference>
<feature type="domain" description="Major facilitator superfamily (MFS) profile" evidence="7">
    <location>
        <begin position="74"/>
        <end position="594"/>
    </location>
</feature>
<proteinExistence type="predicted"/>
<gene>
    <name evidence="8" type="ORF">M431DRAFT_504952</name>
</gene>
<dbReference type="RefSeq" id="XP_024777062.1">
    <property type="nucleotide sequence ID" value="XM_024918546.1"/>
</dbReference>
<feature type="transmembrane region" description="Helical" evidence="6">
    <location>
        <begin position="164"/>
        <end position="186"/>
    </location>
</feature>
<dbReference type="PANTHER" id="PTHR23501">
    <property type="entry name" value="MAJOR FACILITATOR SUPERFAMILY"/>
    <property type="match status" value="1"/>
</dbReference>
<evidence type="ECO:0000256" key="1">
    <source>
        <dbReference type="ARBA" id="ARBA00004141"/>
    </source>
</evidence>
<evidence type="ECO:0000256" key="4">
    <source>
        <dbReference type="ARBA" id="ARBA00023136"/>
    </source>
</evidence>
<accession>A0A2T4AJX9</accession>
<evidence type="ECO:0000256" key="3">
    <source>
        <dbReference type="ARBA" id="ARBA00022989"/>
    </source>
</evidence>
<feature type="transmembrane region" description="Helical" evidence="6">
    <location>
        <begin position="487"/>
        <end position="507"/>
    </location>
</feature>
<feature type="transmembrane region" description="Helical" evidence="6">
    <location>
        <begin position="108"/>
        <end position="127"/>
    </location>
</feature>
<keyword evidence="3 6" id="KW-1133">Transmembrane helix</keyword>
<dbReference type="InterPro" id="IPR011701">
    <property type="entry name" value="MFS"/>
</dbReference>
<evidence type="ECO:0000313" key="8">
    <source>
        <dbReference type="EMBL" id="PTB57385.1"/>
    </source>
</evidence>
<comment type="subcellular location">
    <subcellularLocation>
        <location evidence="1">Membrane</location>
        <topology evidence="1">Multi-pass membrane protein</topology>
    </subcellularLocation>
</comment>
<feature type="transmembrane region" description="Helical" evidence="6">
    <location>
        <begin position="387"/>
        <end position="409"/>
    </location>
</feature>
<evidence type="ECO:0000313" key="9">
    <source>
        <dbReference type="Proteomes" id="UP000241690"/>
    </source>
</evidence>
<keyword evidence="4 6" id="KW-0472">Membrane</keyword>
<dbReference type="Gene3D" id="1.20.1250.20">
    <property type="entry name" value="MFS general substrate transporter like domains"/>
    <property type="match status" value="1"/>
</dbReference>
<feature type="region of interest" description="Disordered" evidence="5">
    <location>
        <begin position="1"/>
        <end position="58"/>
    </location>
</feature>
<dbReference type="SUPFAM" id="SSF103473">
    <property type="entry name" value="MFS general substrate transporter"/>
    <property type="match status" value="1"/>
</dbReference>
<dbReference type="AlphaFoldDB" id="A0A2T4AJX9"/>
<evidence type="ECO:0000256" key="5">
    <source>
        <dbReference type="SAM" id="MobiDB-lite"/>
    </source>
</evidence>
<feature type="transmembrane region" description="Helical" evidence="6">
    <location>
        <begin position="228"/>
        <end position="247"/>
    </location>
</feature>
<feature type="transmembrane region" description="Helical" evidence="6">
    <location>
        <begin position="299"/>
        <end position="328"/>
    </location>
</feature>
<evidence type="ECO:0000256" key="2">
    <source>
        <dbReference type="ARBA" id="ARBA00022692"/>
    </source>
</evidence>
<dbReference type="PANTHER" id="PTHR23501:SF6">
    <property type="entry name" value="MULTIDRUG TRANSPORTER, PUTATIVE (AFU_ORTHOLOGUE AFUA_3G14560)-RELATED"/>
    <property type="match status" value="1"/>
</dbReference>
<feature type="transmembrane region" description="Helical" evidence="6">
    <location>
        <begin position="416"/>
        <end position="437"/>
    </location>
</feature>
<feature type="transmembrane region" description="Helical" evidence="6">
    <location>
        <begin position="568"/>
        <end position="588"/>
    </location>
</feature>